<sequence length="70" mass="8313">MSTKAAASNLGQILKEYLIQWQDTRNYWRDAKSAEFEHKYLEKLPGYVQITRNVMDEMDTLLSKLKRDCE</sequence>
<dbReference type="Proteomes" id="UP000253426">
    <property type="component" value="Unassembled WGS sequence"/>
</dbReference>
<organism evidence="1 2">
    <name type="scientific">Roseimicrobium gellanilyticum</name>
    <dbReference type="NCBI Taxonomy" id="748857"/>
    <lineage>
        <taxon>Bacteria</taxon>
        <taxon>Pseudomonadati</taxon>
        <taxon>Verrucomicrobiota</taxon>
        <taxon>Verrucomicrobiia</taxon>
        <taxon>Verrucomicrobiales</taxon>
        <taxon>Verrucomicrobiaceae</taxon>
        <taxon>Roseimicrobium</taxon>
    </lineage>
</organism>
<accession>A0A366HA58</accession>
<comment type="caution">
    <text evidence="1">The sequence shown here is derived from an EMBL/GenBank/DDBJ whole genome shotgun (WGS) entry which is preliminary data.</text>
</comment>
<dbReference type="OrthoDB" id="196426at2"/>
<name>A0A366HA58_9BACT</name>
<reference evidence="1 2" key="1">
    <citation type="submission" date="2018-06" db="EMBL/GenBank/DDBJ databases">
        <title>Genomic Encyclopedia of Type Strains, Phase IV (KMG-IV): sequencing the most valuable type-strain genomes for metagenomic binning, comparative biology and taxonomic classification.</title>
        <authorList>
            <person name="Goeker M."/>
        </authorList>
    </citation>
    <scope>NUCLEOTIDE SEQUENCE [LARGE SCALE GENOMIC DNA]</scope>
    <source>
        <strain evidence="1 2">DSM 25532</strain>
    </source>
</reference>
<evidence type="ECO:0000313" key="2">
    <source>
        <dbReference type="Proteomes" id="UP000253426"/>
    </source>
</evidence>
<dbReference type="RefSeq" id="WP_113961020.1">
    <property type="nucleotide sequence ID" value="NZ_QNRR01000011.1"/>
</dbReference>
<dbReference type="AlphaFoldDB" id="A0A366HA58"/>
<dbReference type="EMBL" id="QNRR01000011">
    <property type="protein sequence ID" value="RBP38566.1"/>
    <property type="molecule type" value="Genomic_DNA"/>
</dbReference>
<evidence type="ECO:0000313" key="1">
    <source>
        <dbReference type="EMBL" id="RBP38566.1"/>
    </source>
</evidence>
<proteinExistence type="predicted"/>
<gene>
    <name evidence="1" type="ORF">DES53_11184</name>
</gene>
<protein>
    <submittedName>
        <fullName evidence="1">Uncharacterized protein</fullName>
    </submittedName>
</protein>
<keyword evidence="2" id="KW-1185">Reference proteome</keyword>